<dbReference type="Gene3D" id="3.50.80.10">
    <property type="entry name" value="D-tyrosyl-tRNA(Tyr) deacylase"/>
    <property type="match status" value="1"/>
</dbReference>
<protein>
    <recommendedName>
        <fullName evidence="2">D-aminoacyl-tRNA deacylase</fullName>
        <shortName evidence="2">DTD</shortName>
        <ecNumber evidence="2">3.1.1.96</ecNumber>
    </recommendedName>
    <alternativeName>
        <fullName evidence="2">Gly-tRNA(Ala) deacylase</fullName>
        <ecNumber evidence="2">3.1.1.-</ecNumber>
    </alternativeName>
</protein>
<comment type="function">
    <text evidence="2">An aminoacyl-tRNA editing enzyme that deacylates mischarged D-aminoacyl-tRNAs. Also deacylates mischarged glycyl-tRNA(Ala), protecting cells against glycine mischarging by AlaRS. Acts via tRNA-based rather than protein-based catalysis; rejects L-amino acids rather than detecting D-amino acids in the active site. By recycling D-aminoacyl-tRNA to D-amino acids and free tRNA molecules, this enzyme counteracts the toxicity associated with the formation of D-aminoacyl-tRNA entities in vivo and helps enforce protein L-homochirality.</text>
</comment>
<gene>
    <name evidence="2" type="primary">dtd</name>
    <name evidence="3" type="ORF">FRC98_18590</name>
</gene>
<dbReference type="PANTHER" id="PTHR10472">
    <property type="entry name" value="D-TYROSYL-TRNA TYR DEACYLASE"/>
    <property type="match status" value="1"/>
</dbReference>
<reference evidence="3 4" key="1">
    <citation type="submission" date="2019-08" db="EMBL/GenBank/DDBJ databases">
        <title>Bradymonadales sp. TMQ4.</title>
        <authorList>
            <person name="Liang Q."/>
        </authorList>
    </citation>
    <scope>NUCLEOTIDE SEQUENCE [LARGE SCALE GENOMIC DNA]</scope>
    <source>
        <strain evidence="3 4">TMQ4</strain>
    </source>
</reference>
<comment type="caution">
    <text evidence="3">The sequence shown here is derived from an EMBL/GenBank/DDBJ whole genome shotgun (WGS) entry which is preliminary data.</text>
</comment>
<evidence type="ECO:0000313" key="4">
    <source>
        <dbReference type="Proteomes" id="UP000321412"/>
    </source>
</evidence>
<dbReference type="GO" id="GO:0051500">
    <property type="term" value="F:D-tyrosyl-tRNA(Tyr) deacylase activity"/>
    <property type="evidence" value="ECO:0007669"/>
    <property type="project" value="TreeGrafter"/>
</dbReference>
<keyword evidence="2" id="KW-0963">Cytoplasm</keyword>
<dbReference type="FunFam" id="3.50.80.10:FF:000001">
    <property type="entry name" value="D-aminoacyl-tRNA deacylase"/>
    <property type="match status" value="1"/>
</dbReference>
<evidence type="ECO:0000256" key="1">
    <source>
        <dbReference type="ARBA" id="ARBA00009673"/>
    </source>
</evidence>
<comment type="catalytic activity">
    <reaction evidence="2">
        <text>a D-aminoacyl-tRNA + H2O = a tRNA + a D-alpha-amino acid + H(+)</text>
        <dbReference type="Rhea" id="RHEA:13953"/>
        <dbReference type="Rhea" id="RHEA-COMP:10123"/>
        <dbReference type="Rhea" id="RHEA-COMP:10124"/>
        <dbReference type="ChEBI" id="CHEBI:15377"/>
        <dbReference type="ChEBI" id="CHEBI:15378"/>
        <dbReference type="ChEBI" id="CHEBI:59871"/>
        <dbReference type="ChEBI" id="CHEBI:78442"/>
        <dbReference type="ChEBI" id="CHEBI:79333"/>
        <dbReference type="EC" id="3.1.1.96"/>
    </reaction>
</comment>
<comment type="catalytic activity">
    <reaction evidence="2">
        <text>glycyl-tRNA(Ala) + H2O = tRNA(Ala) + glycine + H(+)</text>
        <dbReference type="Rhea" id="RHEA:53744"/>
        <dbReference type="Rhea" id="RHEA-COMP:9657"/>
        <dbReference type="Rhea" id="RHEA-COMP:13640"/>
        <dbReference type="ChEBI" id="CHEBI:15377"/>
        <dbReference type="ChEBI" id="CHEBI:15378"/>
        <dbReference type="ChEBI" id="CHEBI:57305"/>
        <dbReference type="ChEBI" id="CHEBI:78442"/>
        <dbReference type="ChEBI" id="CHEBI:78522"/>
    </reaction>
</comment>
<evidence type="ECO:0000256" key="2">
    <source>
        <dbReference type="HAMAP-Rule" id="MF_00518"/>
    </source>
</evidence>
<dbReference type="HAMAP" id="MF_00518">
    <property type="entry name" value="Deacylase_Dtd"/>
    <property type="match status" value="1"/>
</dbReference>
<dbReference type="OrthoDB" id="9801395at2"/>
<dbReference type="EC" id="3.1.1.-" evidence="2"/>
<dbReference type="RefSeq" id="WP_146982930.1">
    <property type="nucleotide sequence ID" value="NZ_VOSM01000013.1"/>
</dbReference>
<dbReference type="AlphaFoldDB" id="A0A5C6WY79"/>
<evidence type="ECO:0000313" key="3">
    <source>
        <dbReference type="EMBL" id="TXD34421.1"/>
    </source>
</evidence>
<feature type="short sequence motif" description="Gly-cisPro motif, important for rejection of L-amino acids" evidence="2">
    <location>
        <begin position="137"/>
        <end position="138"/>
    </location>
</feature>
<dbReference type="GO" id="GO:0005737">
    <property type="term" value="C:cytoplasm"/>
    <property type="evidence" value="ECO:0007669"/>
    <property type="project" value="UniProtKB-SubCell"/>
</dbReference>
<comment type="similarity">
    <text evidence="1 2">Belongs to the DTD family.</text>
</comment>
<dbReference type="Pfam" id="PF02580">
    <property type="entry name" value="Tyr_Deacylase"/>
    <property type="match status" value="1"/>
</dbReference>
<dbReference type="InterPro" id="IPR023509">
    <property type="entry name" value="DTD-like_sf"/>
</dbReference>
<dbReference type="NCBIfam" id="TIGR00256">
    <property type="entry name" value="D-aminoacyl-tRNA deacylase"/>
    <property type="match status" value="1"/>
</dbReference>
<accession>A0A5C6WY79</accession>
<dbReference type="GO" id="GO:0106026">
    <property type="term" value="F:Gly-tRNA(Ala) deacylase activity"/>
    <property type="evidence" value="ECO:0007669"/>
    <property type="project" value="UniProtKB-UniRule"/>
</dbReference>
<dbReference type="GO" id="GO:0000049">
    <property type="term" value="F:tRNA binding"/>
    <property type="evidence" value="ECO:0007669"/>
    <property type="project" value="UniProtKB-UniRule"/>
</dbReference>
<proteinExistence type="inferred from homology"/>
<name>A0A5C6WY79_9DELT</name>
<keyword evidence="2" id="KW-0694">RNA-binding</keyword>
<dbReference type="CDD" id="cd00563">
    <property type="entry name" value="Dtyr_deacylase"/>
    <property type="match status" value="1"/>
</dbReference>
<dbReference type="InterPro" id="IPR003732">
    <property type="entry name" value="Daa-tRNA_deacyls_DTD"/>
</dbReference>
<comment type="subunit">
    <text evidence="2">Homodimer.</text>
</comment>
<sequence length="148" mass="16400">MRALIQRVHQARVEVDDETIGQCGRGLLVLLGCGEGDTEEDLDYVFEKVINLRIFEDEAGKMNLSLLDIGGELLVVSQFTLYADTRRGRRPSFVEAMKPEPAEAMYEDFVARARQRGITTGTGKFGAMMNVSLTNAGPVTIMIDSRAR</sequence>
<keyword evidence="4" id="KW-1185">Reference proteome</keyword>
<dbReference type="EC" id="3.1.1.96" evidence="2"/>
<organism evidence="3 4">
    <name type="scientific">Lujinxingia vulgaris</name>
    <dbReference type="NCBI Taxonomy" id="2600176"/>
    <lineage>
        <taxon>Bacteria</taxon>
        <taxon>Deltaproteobacteria</taxon>
        <taxon>Bradymonadales</taxon>
        <taxon>Lujinxingiaceae</taxon>
        <taxon>Lujinxingia</taxon>
    </lineage>
</organism>
<comment type="domain">
    <text evidence="2">A Gly-cisPro motif from one monomer fits into the active site of the other monomer to allow specific chiral rejection of L-amino acids.</text>
</comment>
<comment type="subcellular location">
    <subcellularLocation>
        <location evidence="2">Cytoplasm</location>
    </subcellularLocation>
</comment>
<keyword evidence="2 3" id="KW-0378">Hydrolase</keyword>
<dbReference type="EMBL" id="VOSM01000013">
    <property type="protein sequence ID" value="TXD34421.1"/>
    <property type="molecule type" value="Genomic_DNA"/>
</dbReference>
<keyword evidence="2" id="KW-0820">tRNA-binding</keyword>
<dbReference type="SUPFAM" id="SSF69500">
    <property type="entry name" value="DTD-like"/>
    <property type="match status" value="1"/>
</dbReference>
<dbReference type="GO" id="GO:0043908">
    <property type="term" value="F:Ser(Gly)-tRNA(Ala) hydrolase activity"/>
    <property type="evidence" value="ECO:0007669"/>
    <property type="project" value="UniProtKB-UniRule"/>
</dbReference>
<dbReference type="Proteomes" id="UP000321412">
    <property type="component" value="Unassembled WGS sequence"/>
</dbReference>
<dbReference type="PANTHER" id="PTHR10472:SF5">
    <property type="entry name" value="D-AMINOACYL-TRNA DEACYLASE 1"/>
    <property type="match status" value="1"/>
</dbReference>
<dbReference type="GO" id="GO:0019478">
    <property type="term" value="P:D-amino acid catabolic process"/>
    <property type="evidence" value="ECO:0007669"/>
    <property type="project" value="UniProtKB-UniRule"/>
</dbReference>